<comment type="similarity">
    <text evidence="5 7 8">Belongs to the arginase family.</text>
</comment>
<dbReference type="HAMAP" id="MF_00737">
    <property type="entry name" value="Formimidoylglutam"/>
    <property type="match status" value="1"/>
</dbReference>
<dbReference type="PIRSF" id="PIRSF036979">
    <property type="entry name" value="Arginase"/>
    <property type="match status" value="1"/>
</dbReference>
<dbReference type="SUPFAM" id="SSF52768">
    <property type="entry name" value="Arginase/deacetylase"/>
    <property type="match status" value="1"/>
</dbReference>
<dbReference type="InterPro" id="IPR006035">
    <property type="entry name" value="Ureohydrolase"/>
</dbReference>
<feature type="binding site" evidence="5">
    <location>
        <position position="250"/>
    </location>
    <ligand>
        <name>Mn(2+)</name>
        <dbReference type="ChEBI" id="CHEBI:29035"/>
        <label>2</label>
    </ligand>
</feature>
<comment type="pathway">
    <text evidence="5">Amino-acid degradation; L-histidine degradation into L-glutamate; L-glutamate from N-formimidoyl-L-glutamate (hydrolase route): step 1/1.</text>
</comment>
<keyword evidence="1 5" id="KW-0479">Metal-binding</keyword>
<feature type="binding site" evidence="5">
    <location>
        <position position="157"/>
    </location>
    <ligand>
        <name>Mn(2+)</name>
        <dbReference type="ChEBI" id="CHEBI:29035"/>
        <label>1</label>
    </ligand>
</feature>
<keyword evidence="10" id="KW-1185">Reference proteome</keyword>
<dbReference type="Gene3D" id="3.40.800.10">
    <property type="entry name" value="Ureohydrolase domain"/>
    <property type="match status" value="1"/>
</dbReference>
<evidence type="ECO:0000256" key="6">
    <source>
        <dbReference type="NCBIfam" id="TIGR01227"/>
    </source>
</evidence>
<feature type="binding site" evidence="5">
    <location>
        <position position="134"/>
    </location>
    <ligand>
        <name>Mn(2+)</name>
        <dbReference type="ChEBI" id="CHEBI:29035"/>
        <label>1</label>
    </ligand>
</feature>
<keyword evidence="4 5" id="KW-0464">Manganese</keyword>
<dbReference type="Proteomes" id="UP001500394">
    <property type="component" value="Unassembled WGS sequence"/>
</dbReference>
<dbReference type="EC" id="3.5.3.8" evidence="5 6"/>
<evidence type="ECO:0000256" key="8">
    <source>
        <dbReference type="RuleBase" id="RU003684"/>
    </source>
</evidence>
<comment type="cofactor">
    <cofactor evidence="5">
        <name>Mn(2+)</name>
        <dbReference type="ChEBI" id="CHEBI:29035"/>
    </cofactor>
    <text evidence="5">Binds 2 manganese ions per subunit.</text>
</comment>
<dbReference type="PROSITE" id="PS01053">
    <property type="entry name" value="ARGINASE_1"/>
    <property type="match status" value="1"/>
</dbReference>
<feature type="binding site" evidence="5">
    <location>
        <position position="250"/>
    </location>
    <ligand>
        <name>Mn(2+)</name>
        <dbReference type="ChEBI" id="CHEBI:29035"/>
        <label>1</label>
    </ligand>
</feature>
<feature type="binding site" evidence="5">
    <location>
        <position position="157"/>
    </location>
    <ligand>
        <name>Mn(2+)</name>
        <dbReference type="ChEBI" id="CHEBI:29035"/>
        <label>2</label>
    </ligand>
</feature>
<name>A0ABP8R8C3_9SPHI</name>
<dbReference type="Pfam" id="PF00491">
    <property type="entry name" value="Arginase"/>
    <property type="match status" value="1"/>
</dbReference>
<dbReference type="EMBL" id="BAABGR010000038">
    <property type="protein sequence ID" value="GAA4520439.1"/>
    <property type="molecule type" value="Genomic_DNA"/>
</dbReference>
<dbReference type="InterPro" id="IPR023696">
    <property type="entry name" value="Ureohydrolase_dom_sf"/>
</dbReference>
<dbReference type="RefSeq" id="WP_345068897.1">
    <property type="nucleotide sequence ID" value="NZ_BAABGR010000038.1"/>
</dbReference>
<dbReference type="PROSITE" id="PS51409">
    <property type="entry name" value="ARGINASE_2"/>
    <property type="match status" value="1"/>
</dbReference>
<evidence type="ECO:0000313" key="9">
    <source>
        <dbReference type="EMBL" id="GAA4520439.1"/>
    </source>
</evidence>
<evidence type="ECO:0000256" key="7">
    <source>
        <dbReference type="PROSITE-ProRule" id="PRU00742"/>
    </source>
</evidence>
<dbReference type="CDD" id="cd09988">
    <property type="entry name" value="Formimidoylglutamase"/>
    <property type="match status" value="1"/>
</dbReference>
<dbReference type="NCBIfam" id="TIGR01227">
    <property type="entry name" value="hutG"/>
    <property type="match status" value="1"/>
</dbReference>
<dbReference type="InterPro" id="IPR005923">
    <property type="entry name" value="HutG"/>
</dbReference>
<gene>
    <name evidence="5 9" type="primary">hutG</name>
    <name evidence="9" type="ORF">GCM10023173_24690</name>
</gene>
<feature type="binding site" evidence="5">
    <location>
        <position position="159"/>
    </location>
    <ligand>
        <name>Mn(2+)</name>
        <dbReference type="ChEBI" id="CHEBI:29035"/>
        <label>2</label>
    </ligand>
</feature>
<protein>
    <recommendedName>
        <fullName evidence="5 6">Formimidoylglutamase</fullName>
        <ecNumber evidence="5 6">3.5.3.8</ecNumber>
    </recommendedName>
    <alternativeName>
        <fullName evidence="5">Formiminoglutamase</fullName>
    </alternativeName>
    <alternativeName>
        <fullName evidence="5">Formiminoglutamate hydrolase</fullName>
    </alternativeName>
</protein>
<keyword evidence="2 5" id="KW-0378">Hydrolase</keyword>
<proteinExistence type="inferred from homology"/>
<evidence type="ECO:0000313" key="10">
    <source>
        <dbReference type="Proteomes" id="UP001500394"/>
    </source>
</evidence>
<keyword evidence="3 5" id="KW-0369">Histidine metabolism</keyword>
<comment type="function">
    <text evidence="5">Catalyzes the conversion of N-formimidoyl-L-glutamate to L-glutamate and formamide.</text>
</comment>
<evidence type="ECO:0000256" key="2">
    <source>
        <dbReference type="ARBA" id="ARBA00022801"/>
    </source>
</evidence>
<evidence type="ECO:0000256" key="4">
    <source>
        <dbReference type="ARBA" id="ARBA00023211"/>
    </source>
</evidence>
<comment type="caution">
    <text evidence="9">The sequence shown here is derived from an EMBL/GenBank/DDBJ whole genome shotgun (WGS) entry which is preliminary data.</text>
</comment>
<evidence type="ECO:0000256" key="5">
    <source>
        <dbReference type="HAMAP-Rule" id="MF_00737"/>
    </source>
</evidence>
<feature type="binding site" evidence="5">
    <location>
        <position position="161"/>
    </location>
    <ligand>
        <name>Mn(2+)</name>
        <dbReference type="ChEBI" id="CHEBI:29035"/>
        <label>1</label>
    </ligand>
</feature>
<reference evidence="10" key="1">
    <citation type="journal article" date="2019" name="Int. J. Syst. Evol. Microbiol.">
        <title>The Global Catalogue of Microorganisms (GCM) 10K type strain sequencing project: providing services to taxonomists for standard genome sequencing and annotation.</title>
        <authorList>
            <consortium name="The Broad Institute Genomics Platform"/>
            <consortium name="The Broad Institute Genome Sequencing Center for Infectious Disease"/>
            <person name="Wu L."/>
            <person name="Ma J."/>
        </authorList>
    </citation>
    <scope>NUCLEOTIDE SEQUENCE [LARGE SCALE GENOMIC DNA]</scope>
    <source>
        <strain evidence="10">JCM 17858</strain>
    </source>
</reference>
<evidence type="ECO:0000256" key="1">
    <source>
        <dbReference type="ARBA" id="ARBA00022723"/>
    </source>
</evidence>
<dbReference type="InterPro" id="IPR020855">
    <property type="entry name" value="Ureohydrolase_Mn_BS"/>
</dbReference>
<accession>A0ABP8R8C3</accession>
<sequence length="322" mass="35990">MEAFHKLYQKANPDLWQGRIDGEDRALHRWHQVVECVDLNSVKQMDNAIAILGFCSDEGVRRNKGREGAKAAPPYLRKILANLPVHFGTHRRLIDVGDIHIQGYDLESAQKALAMAVSKIRSLNGFPLIIGGGHEVTYGHFRGLSSDNKRIGVINIDAHLDMRPLEEGKGNSGTSFYQLERELSSNGQQLHYMAIGIQDIANTQGLLQYAISKDVLIVKADEIQAKRLDAVKAKIESFAAEIDELYLTLDMDVFAATYAPGVSAVAFQGLIPDHTFYELLTYIFKQPKLVSMDIAELNPRFDIDEHTGRLAASFIFKLLQEI</sequence>
<dbReference type="PANTHER" id="PTHR11358">
    <property type="entry name" value="ARGINASE/AGMATINASE"/>
    <property type="match status" value="1"/>
</dbReference>
<comment type="catalytic activity">
    <reaction evidence="5">
        <text>N-formimidoyl-L-glutamate + H2O = formamide + L-glutamate</text>
        <dbReference type="Rhea" id="RHEA:22492"/>
        <dbReference type="ChEBI" id="CHEBI:15377"/>
        <dbReference type="ChEBI" id="CHEBI:16397"/>
        <dbReference type="ChEBI" id="CHEBI:29985"/>
        <dbReference type="ChEBI" id="CHEBI:58928"/>
        <dbReference type="EC" id="3.5.3.8"/>
    </reaction>
</comment>
<organism evidence="9 10">
    <name type="scientific">Sphingobacterium thermophilum</name>
    <dbReference type="NCBI Taxonomy" id="768534"/>
    <lineage>
        <taxon>Bacteria</taxon>
        <taxon>Pseudomonadati</taxon>
        <taxon>Bacteroidota</taxon>
        <taxon>Sphingobacteriia</taxon>
        <taxon>Sphingobacteriales</taxon>
        <taxon>Sphingobacteriaceae</taxon>
        <taxon>Sphingobacterium</taxon>
    </lineage>
</organism>
<feature type="binding site" evidence="5">
    <location>
        <position position="252"/>
    </location>
    <ligand>
        <name>Mn(2+)</name>
        <dbReference type="ChEBI" id="CHEBI:29035"/>
        <label>2</label>
    </ligand>
</feature>
<evidence type="ECO:0000256" key="3">
    <source>
        <dbReference type="ARBA" id="ARBA00022808"/>
    </source>
</evidence>
<dbReference type="PANTHER" id="PTHR11358:SF35">
    <property type="entry name" value="FORMIMIDOYLGLUTAMASE"/>
    <property type="match status" value="1"/>
</dbReference>